<protein>
    <submittedName>
        <fullName evidence="1">Uncharacterized protein</fullName>
    </submittedName>
</protein>
<evidence type="ECO:0000313" key="3">
    <source>
        <dbReference type="Proteomes" id="UP000009326"/>
    </source>
</evidence>
<dbReference type="RefSeq" id="WP_008472206.1">
    <property type="nucleotide sequence ID" value="NZ_AYZO01000012.1"/>
</dbReference>
<comment type="caution">
    <text evidence="1">The sequence shown here is derived from an EMBL/GenBank/DDBJ whole genome shotgun (WGS) entry which is preliminary data.</text>
</comment>
<evidence type="ECO:0000313" key="1">
    <source>
        <dbReference type="EMBL" id="CCI86312.1"/>
    </source>
</evidence>
<dbReference type="Proteomes" id="UP000051521">
    <property type="component" value="Unassembled WGS sequence"/>
</dbReference>
<dbReference type="EMBL" id="CAKC01000009">
    <property type="protein sequence ID" value="CCI86312.1"/>
    <property type="molecule type" value="Genomic_DNA"/>
</dbReference>
<sequence length="285" mass="33925">MSNIFNELRIDILRDTGVKITDEAYFDRAVAAYGYKNLTGYLWDHFVDDSNDDLQVKYPLNLEDLVEFYLLDRNLQMQLEFMLRTFEDGFRQDLAEGTLFALGNKFKIAARNNAEVDASEWAFFENEYRTKDGRLITREAMVEELEKVKANHLDPFGEQNEASIWMITKEISFASVCDFFLLLPEETRQKLLDQLFKRKIDTETFIEWVKPISYFYRRYNRSYSILGSKWNNEYLYTLLLKQLSDLRSSELILSKEKDIKNILDKYIQKQPLEREFLHANFATLY</sequence>
<dbReference type="Pfam" id="PF07751">
    <property type="entry name" value="Abi_2"/>
    <property type="match status" value="1"/>
</dbReference>
<accession>I7J1H5</accession>
<dbReference type="InterPro" id="IPR011664">
    <property type="entry name" value="Abi_system_AbiD/AbiF-like"/>
</dbReference>
<dbReference type="AlphaFoldDB" id="I7J1H5"/>
<gene>
    <name evidence="1" type="ORF">BN52_06465</name>
    <name evidence="2" type="ORF">FC38_GL000338</name>
</gene>
<dbReference type="OrthoDB" id="5363652at2"/>
<keyword evidence="4" id="KW-1185">Reference proteome</keyword>
<reference evidence="2 4" key="2">
    <citation type="journal article" date="2015" name="Genome Announc.">
        <title>Expanding the biotechnology potential of lactobacilli through comparative genomics of 213 strains and associated genera.</title>
        <authorList>
            <person name="Sun Z."/>
            <person name="Harris H.M."/>
            <person name="McCann A."/>
            <person name="Guo C."/>
            <person name="Argimon S."/>
            <person name="Zhang W."/>
            <person name="Yang X."/>
            <person name="Jeffery I.B."/>
            <person name="Cooney J.C."/>
            <person name="Kagawa T.F."/>
            <person name="Liu W."/>
            <person name="Song Y."/>
            <person name="Salvetti E."/>
            <person name="Wrobel A."/>
            <person name="Rasinkangas P."/>
            <person name="Parkhill J."/>
            <person name="Rea M.C."/>
            <person name="O'Sullivan O."/>
            <person name="Ritari J."/>
            <person name="Douillard F.P."/>
            <person name="Paul Ross R."/>
            <person name="Yang R."/>
            <person name="Briner A.E."/>
            <person name="Felis G.E."/>
            <person name="de Vos W.M."/>
            <person name="Barrangou R."/>
            <person name="Klaenhammer T.R."/>
            <person name="Caufield P.W."/>
            <person name="Cui Y."/>
            <person name="Zhang H."/>
            <person name="O'Toole P.W."/>
        </authorList>
    </citation>
    <scope>NUCLEOTIDE SEQUENCE [LARGE SCALE GENOMIC DNA]</scope>
    <source>
        <strain evidence="2 4">DSM 23908</strain>
    </source>
</reference>
<dbReference type="Proteomes" id="UP000009326">
    <property type="component" value="Unassembled WGS sequence"/>
</dbReference>
<reference evidence="1 3" key="1">
    <citation type="submission" date="2012-06" db="EMBL/GenBank/DDBJ databases">
        <title>Draft genome sequence of Lactobacillus gigeriorum CRBIP 24.85T, isolated from chicken crop.</title>
        <authorList>
            <person name="Cousin S."/>
            <person name="Ma L."/>
            <person name="Creno S."/>
            <person name="Clermont D."/>
            <person name="Loux V."/>
            <person name="Bizet C."/>
            <person name="Bouchier C."/>
        </authorList>
    </citation>
    <scope>NUCLEOTIDE SEQUENCE [LARGE SCALE GENOMIC DNA]</scope>
    <source>
        <strain evidence="3">CRBIP 24.85T</strain>
        <strain evidence="1">Type strain: CRBIP 24.85</strain>
    </source>
</reference>
<dbReference type="PATRIC" id="fig|1423751.3.peg.357"/>
<evidence type="ECO:0000313" key="4">
    <source>
        <dbReference type="Proteomes" id="UP000051521"/>
    </source>
</evidence>
<dbReference type="EMBL" id="AYZO01000012">
    <property type="protein sequence ID" value="KRN12524.1"/>
    <property type="molecule type" value="Genomic_DNA"/>
</dbReference>
<proteinExistence type="predicted"/>
<organism evidence="1 3">
    <name type="scientific">Lactobacillus gigeriorum DSM 23908 = CRBIP 24.85</name>
    <dbReference type="NCBI Taxonomy" id="1423751"/>
    <lineage>
        <taxon>Bacteria</taxon>
        <taxon>Bacillati</taxon>
        <taxon>Bacillota</taxon>
        <taxon>Bacilli</taxon>
        <taxon>Lactobacillales</taxon>
        <taxon>Lactobacillaceae</taxon>
        <taxon>Lactobacillus</taxon>
    </lineage>
</organism>
<name>I7J1H5_9LACO</name>
<evidence type="ECO:0000313" key="2">
    <source>
        <dbReference type="EMBL" id="KRN12524.1"/>
    </source>
</evidence>
<dbReference type="STRING" id="1423751.FC38_GL000338"/>